<feature type="compositionally biased region" description="Basic and acidic residues" evidence="1">
    <location>
        <begin position="74"/>
        <end position="88"/>
    </location>
</feature>
<protein>
    <submittedName>
        <fullName evidence="3">Uncharacterized protein</fullName>
    </submittedName>
</protein>
<evidence type="ECO:0000313" key="3">
    <source>
        <dbReference type="WBParaSite" id="PgE051_g002_t06"/>
    </source>
</evidence>
<keyword evidence="2" id="KW-1185">Reference proteome</keyword>
<accession>A0A914ZYR9</accession>
<name>A0A914ZYR9_PARUN</name>
<sequence>WVGASGCVFWGSGKMLNGCDIYNIPSVPKFADLRRVGQGESANDSSSTMGDGNFDVRSVIASIASPSLRNPHSIAKEESIHGSNKEDE</sequence>
<evidence type="ECO:0000313" key="2">
    <source>
        <dbReference type="Proteomes" id="UP000887569"/>
    </source>
</evidence>
<organism evidence="2 3">
    <name type="scientific">Parascaris univalens</name>
    <name type="common">Nematode worm</name>
    <dbReference type="NCBI Taxonomy" id="6257"/>
    <lineage>
        <taxon>Eukaryota</taxon>
        <taxon>Metazoa</taxon>
        <taxon>Ecdysozoa</taxon>
        <taxon>Nematoda</taxon>
        <taxon>Chromadorea</taxon>
        <taxon>Rhabditida</taxon>
        <taxon>Spirurina</taxon>
        <taxon>Ascaridomorpha</taxon>
        <taxon>Ascaridoidea</taxon>
        <taxon>Ascarididae</taxon>
        <taxon>Parascaris</taxon>
    </lineage>
</organism>
<reference evidence="3" key="1">
    <citation type="submission" date="2022-11" db="UniProtKB">
        <authorList>
            <consortium name="WormBaseParasite"/>
        </authorList>
    </citation>
    <scope>IDENTIFICATION</scope>
</reference>
<dbReference type="WBParaSite" id="PgE051_g002_t06">
    <property type="protein sequence ID" value="PgE051_g002_t06"/>
    <property type="gene ID" value="PgE051_g002"/>
</dbReference>
<proteinExistence type="predicted"/>
<feature type="region of interest" description="Disordered" evidence="1">
    <location>
        <begin position="69"/>
        <end position="88"/>
    </location>
</feature>
<dbReference type="Proteomes" id="UP000887569">
    <property type="component" value="Unplaced"/>
</dbReference>
<evidence type="ECO:0000256" key="1">
    <source>
        <dbReference type="SAM" id="MobiDB-lite"/>
    </source>
</evidence>
<dbReference type="AlphaFoldDB" id="A0A914ZYR9"/>